<name>A0AC35GQ66_9BILA</name>
<sequence>MDFLINCKPWLRYDSQSIIPSLIIDSPSDIIFVDIADNEFLNKIGAAKWFEEMSKDAEVWHLKANECFNEEKFEESIFLYDRAIRCNPEIAVLYLYKASSCLRINAFYMAYETAELALEKNGDRENALLRMGKASYGMRQWKKAANYFASVLKEFRTNAEAPKEFKRATARLTEQEHGKYDFNGIFIESKRENPQFDIADYSKPIEIANIPGKGRGIISSKDIQKGTLLTVSKSFSSGYSNDFDADLFNASFNSGAIAHMQHELNTMQNLQKNPQISKEFYNLCCGDDARQNEEIPSGIIDAARIQRICVLNRFGSGEEGDKNGISDCHLFILPSYFNHACLANAYRIDYGNVMIVFATDDIKKGDEICISYINPLNNYLERKKELSGWGFICQCELCEMDVKDPMYSERNEMWEEFKKFSTEFLPKEIIAKGEALLRKIRKSYINRNKYKVVLAELLWILSSIQTGNTTTGSYKDYG</sequence>
<evidence type="ECO:0000313" key="2">
    <source>
        <dbReference type="WBParaSite" id="PS1159_v2.g7555.t1"/>
    </source>
</evidence>
<reference evidence="2" key="1">
    <citation type="submission" date="2022-11" db="UniProtKB">
        <authorList>
            <consortium name="WormBaseParasite"/>
        </authorList>
    </citation>
    <scope>IDENTIFICATION</scope>
</reference>
<dbReference type="Proteomes" id="UP000887580">
    <property type="component" value="Unplaced"/>
</dbReference>
<proteinExistence type="predicted"/>
<accession>A0AC35GQ66</accession>
<evidence type="ECO:0000313" key="1">
    <source>
        <dbReference type="Proteomes" id="UP000887580"/>
    </source>
</evidence>
<dbReference type="WBParaSite" id="PS1159_v2.g7555.t1">
    <property type="protein sequence ID" value="PS1159_v2.g7555.t1"/>
    <property type="gene ID" value="PS1159_v2.g7555"/>
</dbReference>
<protein>
    <submittedName>
        <fullName evidence="2">SET domain-containing protein</fullName>
    </submittedName>
</protein>
<organism evidence="1 2">
    <name type="scientific">Panagrolaimus sp. PS1159</name>
    <dbReference type="NCBI Taxonomy" id="55785"/>
    <lineage>
        <taxon>Eukaryota</taxon>
        <taxon>Metazoa</taxon>
        <taxon>Ecdysozoa</taxon>
        <taxon>Nematoda</taxon>
        <taxon>Chromadorea</taxon>
        <taxon>Rhabditida</taxon>
        <taxon>Tylenchina</taxon>
        <taxon>Panagrolaimomorpha</taxon>
        <taxon>Panagrolaimoidea</taxon>
        <taxon>Panagrolaimidae</taxon>
        <taxon>Panagrolaimus</taxon>
    </lineage>
</organism>